<evidence type="ECO:0000313" key="2">
    <source>
        <dbReference type="EMBL" id="ASK63532.1"/>
    </source>
</evidence>
<name>A0A220U6C6_9BACI</name>
<dbReference type="AlphaFoldDB" id="A0A220U6C6"/>
<evidence type="ECO:0000313" key="3">
    <source>
        <dbReference type="Proteomes" id="UP000198312"/>
    </source>
</evidence>
<dbReference type="OrthoDB" id="2920313at2"/>
<proteinExistence type="predicted"/>
<accession>A0A220U6C6</accession>
<feature type="transmembrane region" description="Helical" evidence="1">
    <location>
        <begin position="102"/>
        <end position="121"/>
    </location>
</feature>
<organism evidence="2 3">
    <name type="scientific">Virgibacillus phasianinus</name>
    <dbReference type="NCBI Taxonomy" id="2017483"/>
    <lineage>
        <taxon>Bacteria</taxon>
        <taxon>Bacillati</taxon>
        <taxon>Bacillota</taxon>
        <taxon>Bacilli</taxon>
        <taxon>Bacillales</taxon>
        <taxon>Bacillaceae</taxon>
        <taxon>Virgibacillus</taxon>
    </lineage>
</organism>
<gene>
    <name evidence="2" type="ORF">CFK37_15905</name>
</gene>
<sequence>MRRPVYKETYCKNNQQNNSSSNWFDRGLLVGILTTLGYFVAYSYQKGFLSYFGVEEVFLSQLTISNVILSISVVGSGAFFAFGAYNNLELMFKQFPVSHNPVWLMFNRAILPLFLATLFFIGFTKYWILYLLLVSLILFYIFVCPIFRYWEIKGYKNKLGARIEELEETGFNKEKILFRWNNILSFKIIVLVIFF</sequence>
<protein>
    <submittedName>
        <fullName evidence="2">Uncharacterized protein</fullName>
    </submittedName>
</protein>
<feature type="transmembrane region" description="Helical" evidence="1">
    <location>
        <begin position="127"/>
        <end position="150"/>
    </location>
</feature>
<keyword evidence="1" id="KW-0812">Transmembrane</keyword>
<dbReference type="RefSeq" id="WP_089062791.1">
    <property type="nucleotide sequence ID" value="NZ_CP022315.1"/>
</dbReference>
<evidence type="ECO:0000256" key="1">
    <source>
        <dbReference type="SAM" id="Phobius"/>
    </source>
</evidence>
<dbReference type="EMBL" id="CP022315">
    <property type="protein sequence ID" value="ASK63532.1"/>
    <property type="molecule type" value="Genomic_DNA"/>
</dbReference>
<reference evidence="2 3" key="1">
    <citation type="submission" date="2017-07" db="EMBL/GenBank/DDBJ databases">
        <title>Virgibacillus sp. LM2416.</title>
        <authorList>
            <person name="Tak E.J."/>
            <person name="Bae J.-W."/>
        </authorList>
    </citation>
    <scope>NUCLEOTIDE SEQUENCE [LARGE SCALE GENOMIC DNA]</scope>
    <source>
        <strain evidence="2 3">LM2416</strain>
    </source>
</reference>
<dbReference type="Proteomes" id="UP000198312">
    <property type="component" value="Chromosome"/>
</dbReference>
<feature type="transmembrane region" description="Helical" evidence="1">
    <location>
        <begin position="64"/>
        <end position="82"/>
    </location>
</feature>
<feature type="transmembrane region" description="Helical" evidence="1">
    <location>
        <begin position="27"/>
        <end position="44"/>
    </location>
</feature>
<keyword evidence="1" id="KW-1133">Transmembrane helix</keyword>
<dbReference type="KEGG" id="vil:CFK37_15905"/>
<keyword evidence="1" id="KW-0472">Membrane</keyword>
<keyword evidence="3" id="KW-1185">Reference proteome</keyword>